<dbReference type="PROSITE" id="PS50979">
    <property type="entry name" value="BC"/>
    <property type="match status" value="1"/>
</dbReference>
<protein>
    <recommendedName>
        <fullName evidence="2 13">Pyruvate carboxylase</fullName>
        <ecNumber evidence="2 13">6.4.1.1</ecNumber>
    </recommendedName>
</protein>
<evidence type="ECO:0000256" key="13">
    <source>
        <dbReference type="PIRNR" id="PIRNR001594"/>
    </source>
</evidence>
<evidence type="ECO:0000256" key="16">
    <source>
        <dbReference type="PIRSR" id="PIRSR001594-3"/>
    </source>
</evidence>
<dbReference type="Proteomes" id="UP000754226">
    <property type="component" value="Unassembled WGS sequence"/>
</dbReference>
<feature type="binding site" evidence="15">
    <location>
        <position position="874"/>
    </location>
    <ligand>
        <name>substrate</name>
    </ligand>
</feature>
<feature type="domain" description="Biotin carboxylation" evidence="20">
    <location>
        <begin position="3"/>
        <end position="456"/>
    </location>
</feature>
<dbReference type="InterPro" id="IPR003379">
    <property type="entry name" value="Carboxylase_cons_dom"/>
</dbReference>
<evidence type="ECO:0000256" key="14">
    <source>
        <dbReference type="PIRSR" id="PIRSR001594-1"/>
    </source>
</evidence>
<evidence type="ECO:0000256" key="8">
    <source>
        <dbReference type="ARBA" id="ARBA00022967"/>
    </source>
</evidence>
<evidence type="ECO:0000256" key="15">
    <source>
        <dbReference type="PIRSR" id="PIRSR001594-2"/>
    </source>
</evidence>
<dbReference type="Gene3D" id="3.30.470.20">
    <property type="entry name" value="ATP-grasp fold, B domain"/>
    <property type="match status" value="1"/>
</dbReference>
<feature type="modified residue" description="N6-carboxylysine" evidence="17">
    <location>
        <position position="710"/>
    </location>
</feature>
<dbReference type="FunFam" id="3.30.1490.20:FF:000018">
    <property type="entry name" value="Biotin carboxylase"/>
    <property type="match status" value="1"/>
</dbReference>
<keyword evidence="9" id="KW-0915">Sodium</keyword>
<dbReference type="Pfam" id="PF02785">
    <property type="entry name" value="Biotin_carb_C"/>
    <property type="match status" value="1"/>
</dbReference>
<dbReference type="FunFam" id="2.40.50.100:FF:000003">
    <property type="entry name" value="Acetyl-CoA carboxylase biotin carboxyl carrier protein"/>
    <property type="match status" value="1"/>
</dbReference>
<dbReference type="NCBIfam" id="NF006761">
    <property type="entry name" value="PRK09282.1"/>
    <property type="match status" value="1"/>
</dbReference>
<dbReference type="SUPFAM" id="SSF51230">
    <property type="entry name" value="Single hybrid motif"/>
    <property type="match status" value="1"/>
</dbReference>
<sequence length="1143" mass="126559">MKKITSVLVANRGEIAIRVFRACHEMGIRTIAVYSKEDSLSLHRFRADESYLIGEGKKPVDAYLDIEDIIRVAHEHHVDAIHPGYGFLSENADLARRCAEEGITFIGPHIDHLIMFGDKVNARAQAKKAGIRFIPGSDGPVMNFAEVEKFAKDVGFPIMLKAVNGGGGRGMRMAHRMSDLKDAYERAKSEAKLAFGNDEIYLEKYIRNPKHVEVQIMGDEHGNVFHLYERDCSIQRRHQKVVEIAPAFSLPRKLRQEICGAAVTLMKNVNYVNAGTVEFLVTPDGDFYFIEVNPRIQVEHTVTEMITGIDIVQTQIKVAEGYALTSDEIGIPSQEAIMCHGNAIQCRVTTEDPLNGFMPDSGKIIAYRSGGGFGVRLDSGNAFTGSIITPYYDSLLVKATTYGLTHAQAVQKMLRELDEFRVLGVKTNIGFLTNVLREASFVRGDYDVNFIDDHPELFDLPVVHNRGTKLLKYIGEVTVNGYSGKGPEVHPDFAPLELPEPAAGDYPQGTKAIFDARGAEGLAKWVLEQNQVLITDTTMRDAHQSLLATRVRSQDMLRVLETSAKKMPQFFSYECWGGATFDVAYRFLNEDPWKRLRAMREKAPIILLQMLIRGANAVGYTSYPDNVVKNFVDLAAKNGIDVFRIFDSLNSLDNMKGTIEAVRETGKVAEVALCYTGDILDPSRPKYNLDYYVSMAKALEDAGAHIIAIKDMAGLLKPEAAYALVSALKDAVSVPIHLHTHDGSGNAVTTLCRAADAGVDIVDAAFSALAGGTSQPSMNSFYYAMSGKKSQPQLNIQAAEEMSRYWASVRPYYKGVDKGDPFPNTEVYDCEMPGGQFSNLKQQAKAVGLGDRWNEIKKMYHDVNLMFGDIVKVTPSSKVVGDMTLFMVQNDLTEKDIYERGDSLDYPQSVVEFFEGRLGVPYEGFPKKLQAIILKGRKPLDKRPGALLDPIDFEAVRTKLENAGYNHTDEDVNAYCQYPKVFKDYEEFIKKYGDVSVLDTPTFFFGMTKNEEITVTLDEGVEPVIKLINISDPDDRGMRTVTFMFNGAEREIDVIDKNVDQKTIACKKADPNNPGDVAATLSGSVVNVLVKSGENVKKGQSLAVTEAMKMETTITAPITGTVGTIYVTKGQAIMSGDCLLEIR</sequence>
<evidence type="ECO:0000259" key="21">
    <source>
        <dbReference type="PROSITE" id="PS50991"/>
    </source>
</evidence>
<proteinExistence type="predicted"/>
<dbReference type="Pfam" id="PF00682">
    <property type="entry name" value="HMGL-like"/>
    <property type="match status" value="1"/>
</dbReference>
<feature type="binding site" evidence="15">
    <location>
        <position position="119"/>
    </location>
    <ligand>
        <name>ATP</name>
        <dbReference type="ChEBI" id="CHEBI:30616"/>
    </ligand>
</feature>
<dbReference type="SUPFAM" id="SSF51246">
    <property type="entry name" value="Rudiment single hybrid motif"/>
    <property type="match status" value="1"/>
</dbReference>
<keyword evidence="10" id="KW-0406">Ion transport</keyword>
<evidence type="ECO:0000256" key="6">
    <source>
        <dbReference type="ARBA" id="ARBA00022741"/>
    </source>
</evidence>
<dbReference type="CDD" id="cd06850">
    <property type="entry name" value="biotinyl_domain"/>
    <property type="match status" value="1"/>
</dbReference>
<evidence type="ECO:0000259" key="18">
    <source>
        <dbReference type="PROSITE" id="PS50968"/>
    </source>
</evidence>
<dbReference type="SMART" id="SM00878">
    <property type="entry name" value="Biotin_carb_C"/>
    <property type="match status" value="1"/>
</dbReference>
<dbReference type="SUPFAM" id="SSF51569">
    <property type="entry name" value="Aldolase"/>
    <property type="match status" value="1"/>
</dbReference>
<feature type="modified residue" description="N6-biotinyllysine" evidence="17">
    <location>
        <position position="1109"/>
    </location>
</feature>
<dbReference type="PROSITE" id="PS50975">
    <property type="entry name" value="ATP_GRASP"/>
    <property type="match status" value="1"/>
</dbReference>
<feature type="domain" description="ATP-grasp" evidence="19">
    <location>
        <begin position="123"/>
        <end position="320"/>
    </location>
</feature>
<comment type="catalytic activity">
    <reaction evidence="13">
        <text>hydrogencarbonate + pyruvate + ATP = oxaloacetate + ADP + phosphate + H(+)</text>
        <dbReference type="Rhea" id="RHEA:20844"/>
        <dbReference type="ChEBI" id="CHEBI:15361"/>
        <dbReference type="ChEBI" id="CHEBI:15378"/>
        <dbReference type="ChEBI" id="CHEBI:16452"/>
        <dbReference type="ChEBI" id="CHEBI:17544"/>
        <dbReference type="ChEBI" id="CHEBI:30616"/>
        <dbReference type="ChEBI" id="CHEBI:43474"/>
        <dbReference type="ChEBI" id="CHEBI:456216"/>
        <dbReference type="EC" id="6.4.1.1"/>
    </reaction>
</comment>
<dbReference type="InterPro" id="IPR000891">
    <property type="entry name" value="PYR_CT"/>
</dbReference>
<comment type="function">
    <text evidence="13">Catalyzes a 2-step reaction, involving the ATP-dependent carboxylation of the covalently attached biotin in the first step and the transfer of the carboxyl group to pyruvate in the second.</text>
</comment>
<dbReference type="InterPro" id="IPR005481">
    <property type="entry name" value="BC-like_N"/>
</dbReference>
<dbReference type="InterPro" id="IPR013785">
    <property type="entry name" value="Aldolase_TIM"/>
</dbReference>
<dbReference type="GO" id="GO:0005737">
    <property type="term" value="C:cytoplasm"/>
    <property type="evidence" value="ECO:0007669"/>
    <property type="project" value="TreeGrafter"/>
</dbReference>
<dbReference type="SUPFAM" id="SSF89000">
    <property type="entry name" value="post-HMGL domain-like"/>
    <property type="match status" value="1"/>
</dbReference>
<dbReference type="InterPro" id="IPR000089">
    <property type="entry name" value="Biotin_lipoyl"/>
</dbReference>
<dbReference type="GO" id="GO:0004736">
    <property type="term" value="F:pyruvate carboxylase activity"/>
    <property type="evidence" value="ECO:0007669"/>
    <property type="project" value="UniProtKB-EC"/>
</dbReference>
<dbReference type="Pfam" id="PF00289">
    <property type="entry name" value="Biotin_carb_N"/>
    <property type="match status" value="1"/>
</dbReference>
<keyword evidence="7 13" id="KW-0067">ATP-binding</keyword>
<keyword evidence="11" id="KW-0739">Sodium transport</keyword>
<feature type="binding site" evidence="15">
    <location>
        <position position="613"/>
    </location>
    <ligand>
        <name>substrate</name>
    </ligand>
</feature>
<dbReference type="PANTHER" id="PTHR43778">
    <property type="entry name" value="PYRUVATE CARBOXYLASE"/>
    <property type="match status" value="1"/>
</dbReference>
<dbReference type="GO" id="GO:0005524">
    <property type="term" value="F:ATP binding"/>
    <property type="evidence" value="ECO:0007669"/>
    <property type="project" value="UniProtKB-UniRule"/>
</dbReference>
<dbReference type="PROSITE" id="PS00867">
    <property type="entry name" value="CPSASE_2"/>
    <property type="match status" value="1"/>
</dbReference>
<dbReference type="SUPFAM" id="SSF52440">
    <property type="entry name" value="PreATP-grasp domain"/>
    <property type="match status" value="1"/>
</dbReference>
<evidence type="ECO:0000256" key="2">
    <source>
        <dbReference type="ARBA" id="ARBA00013057"/>
    </source>
</evidence>
<feature type="domain" description="Lipoyl-binding" evidence="18">
    <location>
        <begin position="1068"/>
        <end position="1143"/>
    </location>
</feature>
<dbReference type="InterPro" id="IPR005930">
    <property type="entry name" value="Pyruv_COase"/>
</dbReference>
<feature type="active site" evidence="14">
    <location>
        <position position="295"/>
    </location>
</feature>
<dbReference type="Pfam" id="PF02786">
    <property type="entry name" value="CPSase_L_D2"/>
    <property type="match status" value="1"/>
</dbReference>
<evidence type="ECO:0000256" key="17">
    <source>
        <dbReference type="PIRSR" id="PIRSR001594-4"/>
    </source>
</evidence>
<dbReference type="Gene3D" id="3.10.600.10">
    <property type="entry name" value="pyruvate carboxylase f1077a mutant domain"/>
    <property type="match status" value="1"/>
</dbReference>
<dbReference type="InterPro" id="IPR005479">
    <property type="entry name" value="CPAse_ATP-bd"/>
</dbReference>
<evidence type="ECO:0000256" key="5">
    <source>
        <dbReference type="ARBA" id="ARBA00022723"/>
    </source>
</evidence>
<dbReference type="InterPro" id="IPR011054">
    <property type="entry name" value="Rudment_hybrid_motif"/>
</dbReference>
<evidence type="ECO:0000313" key="22">
    <source>
        <dbReference type="EMBL" id="MBS5520350.1"/>
    </source>
</evidence>
<dbReference type="Pfam" id="PF00364">
    <property type="entry name" value="Biotin_lipoyl"/>
    <property type="match status" value="1"/>
</dbReference>
<dbReference type="PROSITE" id="PS50991">
    <property type="entry name" value="PYR_CT"/>
    <property type="match status" value="1"/>
</dbReference>
<dbReference type="CDD" id="cd07937">
    <property type="entry name" value="DRE_TIM_PC_TC_5S"/>
    <property type="match status" value="1"/>
</dbReference>
<evidence type="ECO:0000256" key="11">
    <source>
        <dbReference type="ARBA" id="ARBA00023201"/>
    </source>
</evidence>
<evidence type="ECO:0000256" key="9">
    <source>
        <dbReference type="ARBA" id="ARBA00023053"/>
    </source>
</evidence>
<evidence type="ECO:0000256" key="12">
    <source>
        <dbReference type="ARBA" id="ARBA00023267"/>
    </source>
</evidence>
<dbReference type="PANTHER" id="PTHR43778:SF2">
    <property type="entry name" value="PYRUVATE CARBOXYLASE, MITOCHONDRIAL"/>
    <property type="match status" value="1"/>
</dbReference>
<dbReference type="EC" id="6.4.1.1" evidence="2 13"/>
<evidence type="ECO:0000256" key="10">
    <source>
        <dbReference type="ARBA" id="ARBA00023065"/>
    </source>
</evidence>
<dbReference type="Gene3D" id="2.40.50.100">
    <property type="match status" value="1"/>
</dbReference>
<dbReference type="GO" id="GO:0006094">
    <property type="term" value="P:gluconeogenesis"/>
    <property type="evidence" value="ECO:0007669"/>
    <property type="project" value="InterPro"/>
</dbReference>
<dbReference type="InterPro" id="IPR011764">
    <property type="entry name" value="Biotin_carboxylation_dom"/>
</dbReference>
<dbReference type="NCBIfam" id="TIGR01235">
    <property type="entry name" value="pyruv_carbox"/>
    <property type="match status" value="1"/>
</dbReference>
<feature type="binding site" evidence="16">
    <location>
        <position position="739"/>
    </location>
    <ligand>
        <name>Mn(2+)</name>
        <dbReference type="ChEBI" id="CHEBI:29035"/>
    </ligand>
</feature>
<comment type="caution">
    <text evidence="22">The sequence shown here is derived from an EMBL/GenBank/DDBJ whole genome shotgun (WGS) entry which is preliminary data.</text>
</comment>
<accession>A0A943EL39</accession>
<comment type="cofactor">
    <cofactor evidence="1 13">
        <name>biotin</name>
        <dbReference type="ChEBI" id="CHEBI:57586"/>
    </cofactor>
</comment>
<evidence type="ECO:0000259" key="20">
    <source>
        <dbReference type="PROSITE" id="PS50979"/>
    </source>
</evidence>
<evidence type="ECO:0000256" key="7">
    <source>
        <dbReference type="ARBA" id="ARBA00022840"/>
    </source>
</evidence>
<evidence type="ECO:0000259" key="19">
    <source>
        <dbReference type="PROSITE" id="PS50975"/>
    </source>
</evidence>
<dbReference type="GO" id="GO:0046872">
    <property type="term" value="F:metal ion binding"/>
    <property type="evidence" value="ECO:0007669"/>
    <property type="project" value="UniProtKB-KW"/>
</dbReference>
<evidence type="ECO:0000256" key="1">
    <source>
        <dbReference type="ARBA" id="ARBA00001953"/>
    </source>
</evidence>
<organism evidence="22 23">
    <name type="scientific">Acidaminococcus intestini</name>
    <dbReference type="NCBI Taxonomy" id="187327"/>
    <lineage>
        <taxon>Bacteria</taxon>
        <taxon>Bacillati</taxon>
        <taxon>Bacillota</taxon>
        <taxon>Negativicutes</taxon>
        <taxon>Acidaminococcales</taxon>
        <taxon>Acidaminococcaceae</taxon>
        <taxon>Acidaminococcus</taxon>
    </lineage>
</organism>
<dbReference type="PROSITE" id="PS50968">
    <property type="entry name" value="BIOTINYL_LIPOYL"/>
    <property type="match status" value="1"/>
</dbReference>
<dbReference type="Gene3D" id="3.20.20.70">
    <property type="entry name" value="Aldolase class I"/>
    <property type="match status" value="1"/>
</dbReference>
<dbReference type="AlphaFoldDB" id="A0A943EL39"/>
<keyword evidence="12 13" id="KW-0092">Biotin</keyword>
<dbReference type="FunFam" id="3.20.20.70:FF:000033">
    <property type="entry name" value="Pyruvate carboxylase"/>
    <property type="match status" value="1"/>
</dbReference>
<name>A0A943EL39_9FIRM</name>
<dbReference type="InterPro" id="IPR011053">
    <property type="entry name" value="Single_hybrid_motif"/>
</dbReference>
<gene>
    <name evidence="22" type="ORF">KHX13_08570</name>
</gene>
<evidence type="ECO:0000256" key="4">
    <source>
        <dbReference type="ARBA" id="ARBA00022598"/>
    </source>
</evidence>
<dbReference type="NCBIfam" id="NF009554">
    <property type="entry name" value="PRK12999.1"/>
    <property type="match status" value="1"/>
</dbReference>
<feature type="binding site" evidence="15">
    <location>
        <position position="203"/>
    </location>
    <ligand>
        <name>ATP</name>
        <dbReference type="ChEBI" id="CHEBI:30616"/>
    </ligand>
</feature>
<feature type="binding site" evidence="15">
    <location>
        <position position="238"/>
    </location>
    <ligand>
        <name>ATP</name>
        <dbReference type="ChEBI" id="CHEBI:30616"/>
    </ligand>
</feature>
<dbReference type="InterPro" id="IPR005482">
    <property type="entry name" value="Biotin_COase_C"/>
</dbReference>
<dbReference type="FunFam" id="3.40.50.20:FF:000010">
    <property type="entry name" value="Propionyl-CoA carboxylase subunit alpha"/>
    <property type="match status" value="1"/>
</dbReference>
<feature type="binding site" evidence="16">
    <location>
        <position position="741"/>
    </location>
    <ligand>
        <name>Mn(2+)</name>
        <dbReference type="ChEBI" id="CHEBI:29035"/>
    </ligand>
</feature>
<keyword evidence="6 13" id="KW-0547">Nucleotide-binding</keyword>
<feature type="binding site" evidence="16">
    <location>
        <position position="541"/>
    </location>
    <ligand>
        <name>Mn(2+)</name>
        <dbReference type="ChEBI" id="CHEBI:29035"/>
    </ligand>
</feature>
<dbReference type="Pfam" id="PF02436">
    <property type="entry name" value="PYC_OADA"/>
    <property type="match status" value="1"/>
</dbReference>
<keyword evidence="4 13" id="KW-0436">Ligase</keyword>
<keyword evidence="22" id="KW-0670">Pyruvate</keyword>
<evidence type="ECO:0000313" key="23">
    <source>
        <dbReference type="Proteomes" id="UP000754226"/>
    </source>
</evidence>
<keyword evidence="5 16" id="KW-0479">Metal-binding</keyword>
<feature type="binding site" description="via carbamate group" evidence="16">
    <location>
        <position position="710"/>
    </location>
    <ligand>
        <name>Mn(2+)</name>
        <dbReference type="ChEBI" id="CHEBI:29035"/>
    </ligand>
</feature>
<feature type="domain" description="Pyruvate carboxyltransferase" evidence="21">
    <location>
        <begin position="532"/>
        <end position="800"/>
    </location>
</feature>
<keyword evidence="8" id="KW-1278">Translocase</keyword>
<dbReference type="InterPro" id="IPR011761">
    <property type="entry name" value="ATP-grasp"/>
</dbReference>
<dbReference type="EMBL" id="JAGZCZ010000011">
    <property type="protein sequence ID" value="MBS5520350.1"/>
    <property type="molecule type" value="Genomic_DNA"/>
</dbReference>
<keyword evidence="3" id="KW-0813">Transport</keyword>
<dbReference type="FunFam" id="3.30.470.20:FF:000012">
    <property type="entry name" value="Pyruvate carboxylase"/>
    <property type="match status" value="1"/>
</dbReference>
<reference evidence="22" key="1">
    <citation type="submission" date="2021-02" db="EMBL/GenBank/DDBJ databases">
        <title>Infant gut strain persistence is associated with maternal origin, phylogeny, and functional potential including surface adhesion and iron acquisition.</title>
        <authorList>
            <person name="Lou Y.C."/>
        </authorList>
    </citation>
    <scope>NUCLEOTIDE SEQUENCE</scope>
    <source>
        <strain evidence="22">L3_106_000M1_dasL3_106_000M1_concoct_15</strain>
    </source>
</reference>
<dbReference type="SUPFAM" id="SSF56059">
    <property type="entry name" value="Glutathione synthetase ATP-binding domain-like"/>
    <property type="match status" value="1"/>
</dbReference>
<dbReference type="GO" id="GO:0006814">
    <property type="term" value="P:sodium ion transport"/>
    <property type="evidence" value="ECO:0007669"/>
    <property type="project" value="UniProtKB-KW"/>
</dbReference>
<dbReference type="PIRSF" id="PIRSF001594">
    <property type="entry name" value="Pyruv_carbox"/>
    <property type="match status" value="1"/>
</dbReference>
<dbReference type="InterPro" id="IPR055268">
    <property type="entry name" value="PCB-like"/>
</dbReference>
<dbReference type="InterPro" id="IPR016185">
    <property type="entry name" value="PreATP-grasp_dom_sf"/>
</dbReference>
<evidence type="ECO:0000256" key="3">
    <source>
        <dbReference type="ARBA" id="ARBA00022448"/>
    </source>
</evidence>